<evidence type="ECO:0000313" key="2">
    <source>
        <dbReference type="WBParaSite" id="PS1159_v2.g20375.t1"/>
    </source>
</evidence>
<name>A0AC35FSE6_9BILA</name>
<protein>
    <submittedName>
        <fullName evidence="2">Uncharacterized protein</fullName>
    </submittedName>
</protein>
<evidence type="ECO:0000313" key="1">
    <source>
        <dbReference type="Proteomes" id="UP000887580"/>
    </source>
</evidence>
<sequence>MFFIKKIVRIENNGKIIFGVFKDDNIGIHHMFDNHESWFKIKRQSTNKIRFIKAVFSIPSTPSTVKKMKGVDWYLCLEVDGVLTFKQKACVTSSDYILAEMKSQNKFTLTAGAMTQLTVSFNNVQPIL</sequence>
<proteinExistence type="predicted"/>
<organism evidence="1 2">
    <name type="scientific">Panagrolaimus sp. PS1159</name>
    <dbReference type="NCBI Taxonomy" id="55785"/>
    <lineage>
        <taxon>Eukaryota</taxon>
        <taxon>Metazoa</taxon>
        <taxon>Ecdysozoa</taxon>
        <taxon>Nematoda</taxon>
        <taxon>Chromadorea</taxon>
        <taxon>Rhabditida</taxon>
        <taxon>Tylenchina</taxon>
        <taxon>Panagrolaimomorpha</taxon>
        <taxon>Panagrolaimoidea</taxon>
        <taxon>Panagrolaimidae</taxon>
        <taxon>Panagrolaimus</taxon>
    </lineage>
</organism>
<dbReference type="Proteomes" id="UP000887580">
    <property type="component" value="Unplaced"/>
</dbReference>
<accession>A0AC35FSE6</accession>
<dbReference type="WBParaSite" id="PS1159_v2.g20375.t1">
    <property type="protein sequence ID" value="PS1159_v2.g20375.t1"/>
    <property type="gene ID" value="PS1159_v2.g20375"/>
</dbReference>
<reference evidence="2" key="1">
    <citation type="submission" date="2022-11" db="UniProtKB">
        <authorList>
            <consortium name="WormBaseParasite"/>
        </authorList>
    </citation>
    <scope>IDENTIFICATION</scope>
</reference>